<accession>A0A1R2ANX2</accession>
<protein>
    <submittedName>
        <fullName evidence="1">Uncharacterized protein</fullName>
    </submittedName>
</protein>
<evidence type="ECO:0000313" key="2">
    <source>
        <dbReference type="Proteomes" id="UP000187209"/>
    </source>
</evidence>
<dbReference type="Proteomes" id="UP000187209">
    <property type="component" value="Unassembled WGS sequence"/>
</dbReference>
<gene>
    <name evidence="1" type="ORF">SteCoe_37059</name>
</gene>
<proteinExistence type="predicted"/>
<dbReference type="OrthoDB" id="319869at2759"/>
<organism evidence="1 2">
    <name type="scientific">Stentor coeruleus</name>
    <dbReference type="NCBI Taxonomy" id="5963"/>
    <lineage>
        <taxon>Eukaryota</taxon>
        <taxon>Sar</taxon>
        <taxon>Alveolata</taxon>
        <taxon>Ciliophora</taxon>
        <taxon>Postciliodesmatophora</taxon>
        <taxon>Heterotrichea</taxon>
        <taxon>Heterotrichida</taxon>
        <taxon>Stentoridae</taxon>
        <taxon>Stentor</taxon>
    </lineage>
</organism>
<keyword evidence="2" id="KW-1185">Reference proteome</keyword>
<evidence type="ECO:0000313" key="1">
    <source>
        <dbReference type="EMBL" id="OMJ66186.1"/>
    </source>
</evidence>
<name>A0A1R2ANX2_9CILI</name>
<comment type="caution">
    <text evidence="1">The sequence shown here is derived from an EMBL/GenBank/DDBJ whole genome shotgun (WGS) entry which is preliminary data.</text>
</comment>
<dbReference type="AlphaFoldDB" id="A0A1R2ANX2"/>
<sequence length="296" mass="33747">MSNMLTELGLLDDENYIYLDKDGKAQKRIELSINWEPDPSTKVLVTCYSNDSLGYLRYLIGQVMEKYSIFSGLISLQADELMNNNIILPETGLIGDYVKGGDHLICQLVSQDLWLDIKVQAENVAYIIFFDIKVNKISKVHFLKQALLEFSNQLFAAKKVSHSFSIENAELKKLDVVKKHNILDTNVKVVQNQSNDYFTKDYPLVGEELIGENFCYSERYALLKLSGTSDDTLNHSEFTTSYALSESFLQFSSSLPIRNLRVEPRVLYQAPNHGTRIIEVSTLSDPRQKNCRCSVF</sequence>
<reference evidence="1 2" key="1">
    <citation type="submission" date="2016-11" db="EMBL/GenBank/DDBJ databases">
        <title>The macronuclear genome of Stentor coeruleus: a giant cell with tiny introns.</title>
        <authorList>
            <person name="Slabodnick M."/>
            <person name="Ruby J.G."/>
            <person name="Reiff S.B."/>
            <person name="Swart E.C."/>
            <person name="Gosai S."/>
            <person name="Prabakaran S."/>
            <person name="Witkowska E."/>
            <person name="Larue G.E."/>
            <person name="Fisher S."/>
            <person name="Freeman R.M."/>
            <person name="Gunawardena J."/>
            <person name="Chu W."/>
            <person name="Stover N.A."/>
            <person name="Gregory B.D."/>
            <person name="Nowacki M."/>
            <person name="Derisi J."/>
            <person name="Roy S.W."/>
            <person name="Marshall W.F."/>
            <person name="Sood P."/>
        </authorList>
    </citation>
    <scope>NUCLEOTIDE SEQUENCE [LARGE SCALE GENOMIC DNA]</scope>
    <source>
        <strain evidence="1">WM001</strain>
    </source>
</reference>
<dbReference type="EMBL" id="MPUH01001793">
    <property type="protein sequence ID" value="OMJ66186.1"/>
    <property type="molecule type" value="Genomic_DNA"/>
</dbReference>